<evidence type="ECO:0000313" key="6">
    <source>
        <dbReference type="Proteomes" id="UP001431926"/>
    </source>
</evidence>
<dbReference type="InterPro" id="IPR020802">
    <property type="entry name" value="TesA-like"/>
</dbReference>
<dbReference type="PANTHER" id="PTHR11487:SF0">
    <property type="entry name" value="S-ACYL FATTY ACID SYNTHASE THIOESTERASE, MEDIUM CHAIN"/>
    <property type="match status" value="1"/>
</dbReference>
<dbReference type="InterPro" id="IPR001031">
    <property type="entry name" value="Thioesterase"/>
</dbReference>
<reference evidence="4" key="1">
    <citation type="submission" date="2022-10" db="EMBL/GenBank/DDBJ databases">
        <title>The complete genomes of actinobacterial strains from the NBC collection.</title>
        <authorList>
            <person name="Joergensen T.S."/>
            <person name="Alvarez Arevalo M."/>
            <person name="Sterndorff E.B."/>
            <person name="Faurdal D."/>
            <person name="Vuksanovic O."/>
            <person name="Mourched A.-S."/>
            <person name="Charusanti P."/>
            <person name="Shaw S."/>
            <person name="Blin K."/>
            <person name="Weber T."/>
        </authorList>
    </citation>
    <scope>NUCLEOTIDE SEQUENCE</scope>
    <source>
        <strain evidence="4">NBC_01436</strain>
    </source>
</reference>
<evidence type="ECO:0000256" key="2">
    <source>
        <dbReference type="ARBA" id="ARBA00022801"/>
    </source>
</evidence>
<comment type="similarity">
    <text evidence="1">Belongs to the thioesterase family.</text>
</comment>
<evidence type="ECO:0000313" key="4">
    <source>
        <dbReference type="EMBL" id="WUX34746.1"/>
    </source>
</evidence>
<dbReference type="Gene3D" id="3.40.50.1820">
    <property type="entry name" value="alpha/beta hydrolase"/>
    <property type="match status" value="1"/>
</dbReference>
<evidence type="ECO:0000256" key="1">
    <source>
        <dbReference type="ARBA" id="ARBA00007169"/>
    </source>
</evidence>
<organism evidence="4 6">
    <name type="scientific">Streptomyces anulatus</name>
    <name type="common">Streptomyces chrysomallus</name>
    <dbReference type="NCBI Taxonomy" id="1892"/>
    <lineage>
        <taxon>Bacteria</taxon>
        <taxon>Bacillati</taxon>
        <taxon>Actinomycetota</taxon>
        <taxon>Actinomycetes</taxon>
        <taxon>Kitasatosporales</taxon>
        <taxon>Streptomycetaceae</taxon>
        <taxon>Streptomyces</taxon>
    </lineage>
</organism>
<dbReference type="Proteomes" id="UP001431926">
    <property type="component" value="Chromosome"/>
</dbReference>
<name>A0ABZ1Z7K6_STRAQ</name>
<keyword evidence="2 4" id="KW-0378">Hydrolase</keyword>
<protein>
    <submittedName>
        <fullName evidence="4">Alpha/beta fold hydrolase</fullName>
    </submittedName>
</protein>
<proteinExistence type="inferred from homology"/>
<feature type="domain" description="Thioesterase TesA-like" evidence="3">
    <location>
        <begin position="28"/>
        <end position="250"/>
    </location>
</feature>
<dbReference type="InterPro" id="IPR012223">
    <property type="entry name" value="TEII"/>
</dbReference>
<dbReference type="SUPFAM" id="SSF53474">
    <property type="entry name" value="alpha/beta-Hydrolases"/>
    <property type="match status" value="1"/>
</dbReference>
<accession>A0ABZ1Z7K6</accession>
<dbReference type="SMART" id="SM00824">
    <property type="entry name" value="PKS_TE"/>
    <property type="match status" value="1"/>
</dbReference>
<dbReference type="RefSeq" id="WP_329353811.1">
    <property type="nucleotide sequence ID" value="NZ_CP109490.1"/>
</dbReference>
<dbReference type="PANTHER" id="PTHR11487">
    <property type="entry name" value="THIOESTERASE"/>
    <property type="match status" value="1"/>
</dbReference>
<evidence type="ECO:0000259" key="3">
    <source>
        <dbReference type="SMART" id="SM00824"/>
    </source>
</evidence>
<dbReference type="EMBL" id="CP109491">
    <property type="protein sequence ID" value="WUX34746.1"/>
    <property type="molecule type" value="Genomic_DNA"/>
</dbReference>
<sequence length="269" mass="29306">MPLLKDLRKVSGVHRSESEGEGFTLVLAHHAGGSAASFLPLCEFLPADWRLLALELPGRGAAARTPLPDTVAELVSILLPALAPQLTGPYALLGHSMGALVGYELARGLEKLDRPPVLLGVSGSPAPHMRREDDRHLNLRTQEDLVGFLRDLGGTPPEVLDEPELLDYLTGLLRMDLTLLKSCPDDSRDVLDVPLCVYYGEDDLTAGHELVSPWSGYSSTDVSIRSWPGGHFYLYDRPAEFAAQWVSDVRASPRLPGSRPTVRQEASWG</sequence>
<dbReference type="InterPro" id="IPR029058">
    <property type="entry name" value="AB_hydrolase_fold"/>
</dbReference>
<evidence type="ECO:0000313" key="5">
    <source>
        <dbReference type="EMBL" id="WUX41917.1"/>
    </source>
</evidence>
<dbReference type="GO" id="GO:0016787">
    <property type="term" value="F:hydrolase activity"/>
    <property type="evidence" value="ECO:0007669"/>
    <property type="project" value="UniProtKB-KW"/>
</dbReference>
<dbReference type="EMBL" id="CP109491">
    <property type="protein sequence ID" value="WUX41917.1"/>
    <property type="molecule type" value="Genomic_DNA"/>
</dbReference>
<gene>
    <name evidence="4" type="ORF">OG367_00210</name>
    <name evidence="5" type="ORF">OG367_39410</name>
</gene>
<keyword evidence="6" id="KW-1185">Reference proteome</keyword>
<dbReference type="Pfam" id="PF00975">
    <property type="entry name" value="Thioesterase"/>
    <property type="match status" value="1"/>
</dbReference>